<feature type="transmembrane region" description="Helical" evidence="6">
    <location>
        <begin position="378"/>
        <end position="398"/>
    </location>
</feature>
<keyword evidence="2" id="KW-1003">Cell membrane</keyword>
<keyword evidence="5 6" id="KW-0472">Membrane</keyword>
<evidence type="ECO:0000256" key="5">
    <source>
        <dbReference type="ARBA" id="ARBA00023136"/>
    </source>
</evidence>
<dbReference type="PANTHER" id="PTHR30250">
    <property type="entry name" value="PST FAMILY PREDICTED COLANIC ACID TRANSPORTER"/>
    <property type="match status" value="1"/>
</dbReference>
<feature type="transmembrane region" description="Helical" evidence="6">
    <location>
        <begin position="85"/>
        <end position="108"/>
    </location>
</feature>
<comment type="subcellular location">
    <subcellularLocation>
        <location evidence="1">Cell membrane</location>
        <topology evidence="1">Multi-pass membrane protein</topology>
    </subcellularLocation>
</comment>
<proteinExistence type="predicted"/>
<sequence>MDHKRQFILNLIASLLSFAANLGIGFLLTPFIVQRIGAEAYGFVGLANTMVNYAALLTLALNSVAGRFITVAYHKGDKAAADKYFTSTLSSNLVIVAVLTLVCIPLIWNLDHVINISPRLVGDVKLLFAFIAINFLLSTLSAVFTVATFIKNRLYLSSIANIIAIAAKVVTLVAMFGTLPAMVWYVGLGTALATLITLIANWLYTRRLVPELRFVRRGFSWRAIREMLAAGIWNCVVKLQQILQYGLSLLVANLMISPHLMGLLSIAQLIPSAMSNLLGAVTGLFSPDQTRFFAQGRGDLLMRELKSAMRISSVFVNVVFVTLLIVGEDFIRLWQPGQDVRTITILMQLTMVGFFLSGVASTLQGVPLLVNRLRRYSIGWLVCGALSFLLMLVGVLLFPSDAIYVVAATPQLIGFIANLTFVPIYASRCLALPWFVFYPIYAQYAGATIAAAAACAVVRGVLPFDISSWAMLIIACMICALVTIVTDILLLLGTRERSIITEAIAKRLRRR</sequence>
<dbReference type="AlphaFoldDB" id="A0A5N5RJS2"/>
<evidence type="ECO:0000256" key="6">
    <source>
        <dbReference type="SAM" id="Phobius"/>
    </source>
</evidence>
<reference evidence="7 8" key="1">
    <citation type="journal article" date="2019" name="Int. J. Syst. Evol. Microbiol.">
        <title>Bifidobacterium jacchi sp. nov., isolated from the faeces of a baby common marmoset (Callithrix jacchus).</title>
        <authorList>
            <person name="Modesto M."/>
            <person name="Watanabe K."/>
            <person name="Arita M."/>
            <person name="Satti M."/>
            <person name="Oki K."/>
            <person name="Sciavilla P."/>
            <person name="Patavino C."/>
            <person name="Camma C."/>
            <person name="Michelini S."/>
            <person name="Sgorbati B."/>
            <person name="Mattarelli P."/>
        </authorList>
    </citation>
    <scope>NUCLEOTIDE SEQUENCE [LARGE SCALE GENOMIC DNA]</scope>
    <source>
        <strain evidence="7 8">MRM 9.3</strain>
    </source>
</reference>
<keyword evidence="3 6" id="KW-0812">Transmembrane</keyword>
<dbReference type="Proteomes" id="UP000326336">
    <property type="component" value="Unassembled WGS sequence"/>
</dbReference>
<feature type="transmembrane region" description="Helical" evidence="6">
    <location>
        <begin position="7"/>
        <end position="33"/>
    </location>
</feature>
<feature type="transmembrane region" description="Helical" evidence="6">
    <location>
        <begin position="154"/>
        <end position="176"/>
    </location>
</feature>
<feature type="transmembrane region" description="Helical" evidence="6">
    <location>
        <begin position="307"/>
        <end position="325"/>
    </location>
</feature>
<feature type="transmembrane region" description="Helical" evidence="6">
    <location>
        <begin position="53"/>
        <end position="73"/>
    </location>
</feature>
<dbReference type="RefSeq" id="WP_151916543.1">
    <property type="nucleotide sequence ID" value="NZ_RQSP01000010.1"/>
</dbReference>
<name>A0A5N5RJS2_9BIFI</name>
<feature type="transmembrane region" description="Helical" evidence="6">
    <location>
        <begin position="345"/>
        <end position="366"/>
    </location>
</feature>
<feature type="transmembrane region" description="Helical" evidence="6">
    <location>
        <begin position="182"/>
        <end position="204"/>
    </location>
</feature>
<dbReference type="OrthoDB" id="3224024at2"/>
<evidence type="ECO:0000256" key="2">
    <source>
        <dbReference type="ARBA" id="ARBA00022475"/>
    </source>
</evidence>
<gene>
    <name evidence="7" type="ORF">EHS19_04215</name>
</gene>
<dbReference type="InterPro" id="IPR002797">
    <property type="entry name" value="Polysacc_synth"/>
</dbReference>
<evidence type="ECO:0000256" key="3">
    <source>
        <dbReference type="ARBA" id="ARBA00022692"/>
    </source>
</evidence>
<evidence type="ECO:0000256" key="4">
    <source>
        <dbReference type="ARBA" id="ARBA00022989"/>
    </source>
</evidence>
<dbReference type="InterPro" id="IPR050833">
    <property type="entry name" value="Poly_Biosynth_Transport"/>
</dbReference>
<feature type="transmembrane region" description="Helical" evidence="6">
    <location>
        <begin position="404"/>
        <end position="426"/>
    </location>
</feature>
<dbReference type="Pfam" id="PF01943">
    <property type="entry name" value="Polysacc_synt"/>
    <property type="match status" value="1"/>
</dbReference>
<evidence type="ECO:0000256" key="1">
    <source>
        <dbReference type="ARBA" id="ARBA00004651"/>
    </source>
</evidence>
<feature type="transmembrane region" description="Helical" evidence="6">
    <location>
        <begin position="438"/>
        <end position="462"/>
    </location>
</feature>
<evidence type="ECO:0008006" key="9">
    <source>
        <dbReference type="Google" id="ProtNLM"/>
    </source>
</evidence>
<evidence type="ECO:0000313" key="7">
    <source>
        <dbReference type="EMBL" id="KAB5607524.1"/>
    </source>
</evidence>
<feature type="transmembrane region" description="Helical" evidence="6">
    <location>
        <begin position="128"/>
        <end position="147"/>
    </location>
</feature>
<accession>A0A5N5RJS2</accession>
<keyword evidence="8" id="KW-1185">Reference proteome</keyword>
<protein>
    <recommendedName>
        <fullName evidence="9">Flippase</fullName>
    </recommendedName>
</protein>
<keyword evidence="4 6" id="KW-1133">Transmembrane helix</keyword>
<dbReference type="PANTHER" id="PTHR30250:SF26">
    <property type="entry name" value="PSMA PROTEIN"/>
    <property type="match status" value="1"/>
</dbReference>
<dbReference type="EMBL" id="RQSP01000010">
    <property type="protein sequence ID" value="KAB5607524.1"/>
    <property type="molecule type" value="Genomic_DNA"/>
</dbReference>
<comment type="caution">
    <text evidence="7">The sequence shown here is derived from an EMBL/GenBank/DDBJ whole genome shotgun (WGS) entry which is preliminary data.</text>
</comment>
<organism evidence="7 8">
    <name type="scientific">Bifidobacterium jacchi</name>
    <dbReference type="NCBI Taxonomy" id="2490545"/>
    <lineage>
        <taxon>Bacteria</taxon>
        <taxon>Bacillati</taxon>
        <taxon>Actinomycetota</taxon>
        <taxon>Actinomycetes</taxon>
        <taxon>Bifidobacteriales</taxon>
        <taxon>Bifidobacteriaceae</taxon>
        <taxon>Bifidobacterium</taxon>
    </lineage>
</organism>
<dbReference type="GO" id="GO:0005886">
    <property type="term" value="C:plasma membrane"/>
    <property type="evidence" value="ECO:0007669"/>
    <property type="project" value="UniProtKB-SubCell"/>
</dbReference>
<feature type="transmembrane region" description="Helical" evidence="6">
    <location>
        <begin position="468"/>
        <end position="492"/>
    </location>
</feature>
<evidence type="ECO:0000313" key="8">
    <source>
        <dbReference type="Proteomes" id="UP000326336"/>
    </source>
</evidence>